<dbReference type="RefSeq" id="WP_255025495.1">
    <property type="nucleotide sequence ID" value="NZ_JANDHW010000002.1"/>
</dbReference>
<dbReference type="InterPro" id="IPR035396">
    <property type="entry name" value="Bac_rhamnosid6H"/>
</dbReference>
<dbReference type="Gene3D" id="2.60.120.260">
    <property type="entry name" value="Galactose-binding domain-like"/>
    <property type="match status" value="1"/>
</dbReference>
<accession>A0ABT1ME16</accession>
<gene>
    <name evidence="2" type="ORF">NMU02_02085</name>
</gene>
<dbReference type="SUPFAM" id="SSF48208">
    <property type="entry name" value="Six-hairpin glycosidases"/>
    <property type="match status" value="1"/>
</dbReference>
<organism evidence="2 3">
    <name type="scientific">Coprobacter tertius</name>
    <dbReference type="NCBI Taxonomy" id="2944915"/>
    <lineage>
        <taxon>Bacteria</taxon>
        <taxon>Pseudomonadati</taxon>
        <taxon>Bacteroidota</taxon>
        <taxon>Bacteroidia</taxon>
        <taxon>Bacteroidales</taxon>
        <taxon>Barnesiellaceae</taxon>
        <taxon>Coprobacter</taxon>
    </lineage>
</organism>
<dbReference type="Gene3D" id="1.50.10.10">
    <property type="match status" value="1"/>
</dbReference>
<dbReference type="InterPro" id="IPR008928">
    <property type="entry name" value="6-hairpin_glycosidase_sf"/>
</dbReference>
<keyword evidence="3" id="KW-1185">Reference proteome</keyword>
<evidence type="ECO:0000313" key="2">
    <source>
        <dbReference type="EMBL" id="MCP9610880.1"/>
    </source>
</evidence>
<evidence type="ECO:0000259" key="1">
    <source>
        <dbReference type="Pfam" id="PF17389"/>
    </source>
</evidence>
<dbReference type="InterPro" id="IPR012341">
    <property type="entry name" value="6hp_glycosidase-like_sf"/>
</dbReference>
<comment type="caution">
    <text evidence="2">The sequence shown here is derived from an EMBL/GenBank/DDBJ whole genome shotgun (WGS) entry which is preliminary data.</text>
</comment>
<dbReference type="EMBL" id="JANDHW010000002">
    <property type="protein sequence ID" value="MCP9610880.1"/>
    <property type="molecule type" value="Genomic_DNA"/>
</dbReference>
<dbReference type="Proteomes" id="UP001205603">
    <property type="component" value="Unassembled WGS sequence"/>
</dbReference>
<protein>
    <recommendedName>
        <fullName evidence="1">Alpha-L-rhamnosidase six-hairpin glycosidase domain-containing protein</fullName>
    </recommendedName>
</protein>
<name>A0ABT1ME16_9BACT</name>
<reference evidence="2 3" key="1">
    <citation type="submission" date="2022-07" db="EMBL/GenBank/DDBJ databases">
        <title>Fecal culturing of patients with breast cancer.</title>
        <authorList>
            <person name="Teng N.M.Y."/>
            <person name="Kiu R."/>
            <person name="Evans R."/>
            <person name="Baker D.J."/>
            <person name="Zenner C."/>
            <person name="Robinson S.D."/>
            <person name="Hall L.J."/>
        </authorList>
    </citation>
    <scope>NUCLEOTIDE SEQUENCE [LARGE SCALE GENOMIC DNA]</scope>
    <source>
        <strain evidence="2 3">LH1063</strain>
    </source>
</reference>
<feature type="domain" description="Alpha-L-rhamnosidase six-hairpin glycosidase" evidence="1">
    <location>
        <begin position="320"/>
        <end position="444"/>
    </location>
</feature>
<dbReference type="PROSITE" id="PS51257">
    <property type="entry name" value="PROKAR_LIPOPROTEIN"/>
    <property type="match status" value="1"/>
</dbReference>
<proteinExistence type="predicted"/>
<dbReference type="Pfam" id="PF17389">
    <property type="entry name" value="Bac_rhamnosid6H"/>
    <property type="match status" value="1"/>
</dbReference>
<sequence length="916" mass="102965">MMINKAFGWAAIGILLFSACSRENNNDVIYQGKTFTVYNNRVIQGKYKAVAISPDEIISDYQSPANQASPEIEFKFSINSRDNEFPAGINHKLVLDPENGESLSPIFVFGEKDTITDTSLPQRPSLPENTRWTVRVDMNPMLRSFAEKGSYTTPTGDIIYKNDFKGVYIAGSSEPLTWDFENLYGKPEMTLSDTNGDGIYETTLILNPVENNPEKFNNWKRRNDLSAFPGYHSDQLLIDALYNMSIDELIDDIRPDGTLRAGAAWDGVWTRDISYSIYLALAYIHPDAAIKSLRAKVKDNRIIQDTGTGGAWPVSTDRMVWSIAAWEIYKITGNKEWLLYAFEIIRNSAQEDQYTIKDPATGLMRGEQSYLDWREQSYPRWMQPVDIYQSLCLGTNVVHYRTYAILGEMASILGLDAKPYEKQAEILKKVINQNLWMEDKGYYGQYLYGGIYPLLSPGADNLGESLSVLFGVADQHQAARIVAGIPVTEYGATSISPQIPDIKPYHNNAVWPFVQSYWNLASAKAGNKTSVITGLGALYRAAALFTTNKELFVASTGDFKGSAVNSDKMLWSLSGNIAMIYRLYFGMQFEPDGIHFTPFVPSSMPGKKTIDNFKYRNTTLSMSIIGTGNHIEKFSIDGHSSRKHVFPATLTGKHHIDIALSDNDKKDRSINMQPVEFMPATTLLRLSTDKDSVIIDNFSNENRYTLWIDGKKQGDIQNPIYPLPDISQFTRIAITATNIRNLTGFTGMPITILPENQEIILEAEQYAPIEKSNYQGYSGKGFIEITKTKNVRIDIPIHIPQPGCWYIDVRYSNGSGPINTQNACAIRSLYVNGQLAGPLVMPQRGKDEWSNWGYSNPVTVAFGPDQNRISIRFNPSQNENMNGEINRAFIDAIRLRKAKDSSFIRLFPPAVFPKND</sequence>
<evidence type="ECO:0000313" key="3">
    <source>
        <dbReference type="Proteomes" id="UP001205603"/>
    </source>
</evidence>